<keyword evidence="1" id="KW-0812">Transmembrane</keyword>
<dbReference type="AlphaFoldDB" id="A0A058ZQA5"/>
<name>A0A058ZQA5_9RHOB</name>
<keyword evidence="1" id="KW-0472">Membrane</keyword>
<keyword evidence="1" id="KW-1133">Transmembrane helix</keyword>
<dbReference type="Proteomes" id="UP000024836">
    <property type="component" value="Unassembled WGS sequence"/>
</dbReference>
<keyword evidence="3" id="KW-1185">Reference proteome</keyword>
<dbReference type="OrthoDB" id="7283678at2"/>
<comment type="caution">
    <text evidence="2">The sequence shown here is derived from an EMBL/GenBank/DDBJ whole genome shotgun (WGS) entry which is preliminary data.</text>
</comment>
<evidence type="ECO:0000313" key="3">
    <source>
        <dbReference type="Proteomes" id="UP000024836"/>
    </source>
</evidence>
<gene>
    <name evidence="2" type="ORF">ATO10_03225</name>
</gene>
<protein>
    <submittedName>
        <fullName evidence="2">Uncharacterized protein</fullName>
    </submittedName>
</protein>
<sequence>MNPRHLLRMSKWARRPPSEARVKLVIGIIVACLVLAGIEWLVGWPDWLTLNGDPRGRVGF</sequence>
<evidence type="ECO:0000256" key="1">
    <source>
        <dbReference type="SAM" id="Phobius"/>
    </source>
</evidence>
<dbReference type="STRING" id="1461693.ATO10_03225"/>
<dbReference type="eggNOG" id="ENOG5033BNM">
    <property type="taxonomic scope" value="Bacteria"/>
</dbReference>
<organism evidence="2 3">
    <name type="scientific">Actibacterium atlanticum</name>
    <dbReference type="NCBI Taxonomy" id="1461693"/>
    <lineage>
        <taxon>Bacteria</taxon>
        <taxon>Pseudomonadati</taxon>
        <taxon>Pseudomonadota</taxon>
        <taxon>Alphaproteobacteria</taxon>
        <taxon>Rhodobacterales</taxon>
        <taxon>Roseobacteraceae</taxon>
        <taxon>Actibacterium</taxon>
    </lineage>
</organism>
<reference evidence="2 3" key="1">
    <citation type="submission" date="2013-04" db="EMBL/GenBank/DDBJ databases">
        <title>Shimia sp. 22II-S11-Z10 Genome Sequencing.</title>
        <authorList>
            <person name="Lai Q."/>
            <person name="Li G."/>
            <person name="Shao Z."/>
        </authorList>
    </citation>
    <scope>NUCLEOTIDE SEQUENCE [LARGE SCALE GENOMIC DNA]</scope>
    <source>
        <strain evidence="3">22II-S11-Z10</strain>
    </source>
</reference>
<dbReference type="RefSeq" id="WP_035247898.1">
    <property type="nucleotide sequence ID" value="NZ_AQQY01000001.1"/>
</dbReference>
<proteinExistence type="predicted"/>
<feature type="transmembrane region" description="Helical" evidence="1">
    <location>
        <begin position="21"/>
        <end position="42"/>
    </location>
</feature>
<accession>A0A058ZQA5</accession>
<evidence type="ECO:0000313" key="2">
    <source>
        <dbReference type="EMBL" id="KCV83739.1"/>
    </source>
</evidence>
<dbReference type="EMBL" id="AQQY01000001">
    <property type="protein sequence ID" value="KCV83739.1"/>
    <property type="molecule type" value="Genomic_DNA"/>
</dbReference>